<evidence type="ECO:0000256" key="1">
    <source>
        <dbReference type="ARBA" id="ARBA00006642"/>
    </source>
</evidence>
<evidence type="ECO:0000256" key="10">
    <source>
        <dbReference type="ARBA" id="ARBA00038983"/>
    </source>
</evidence>
<evidence type="ECO:0000313" key="16">
    <source>
        <dbReference type="EMBL" id="KJV69030.1"/>
    </source>
</evidence>
<keyword evidence="4 13" id="KW-0521">NADP</keyword>
<sequence length="258" mass="28001">MAIRVGVVGCLGKMGKAIVYELAKNDNVEISGGVVRTENPYVGADMGEVIGCGYGITITDSIEDIFDVSDVVIEFTNRDTMIRCIEVAVRKKKPMVSGTTGVDNVNFIDYVSNIPFLWSSNMSVGANLLIKLIEQAACALKDYDVEIWELHHKDKKDSPSGTAIAMGKAAAKGLKIDFKMKQYIHGDKEGRIDNSIGFAVSRGGSATGDHSMMFIGDGEIIELKHRSMSRNIFSQGAVKAALWVVNQPVGIYSMLDVL</sequence>
<dbReference type="GO" id="GO:0016726">
    <property type="term" value="F:oxidoreductase activity, acting on CH or CH2 groups, NAD or NADP as acceptor"/>
    <property type="evidence" value="ECO:0007669"/>
    <property type="project" value="UniProtKB-UniRule"/>
</dbReference>
<evidence type="ECO:0000256" key="8">
    <source>
        <dbReference type="ARBA" id="ARBA00023154"/>
    </source>
</evidence>
<evidence type="ECO:0000259" key="15">
    <source>
        <dbReference type="Pfam" id="PF05173"/>
    </source>
</evidence>
<feature type="active site" description="Proton donor" evidence="13">
    <location>
        <position position="155"/>
    </location>
</feature>
<comment type="caution">
    <text evidence="13">Lacks conserved residue(s) required for the propagation of feature annotation.</text>
</comment>
<dbReference type="GO" id="GO:0051287">
    <property type="term" value="F:NAD binding"/>
    <property type="evidence" value="ECO:0007669"/>
    <property type="project" value="UniProtKB-UniRule"/>
</dbReference>
<feature type="binding site" evidence="13">
    <location>
        <position position="152"/>
    </location>
    <ligand>
        <name>(S)-2,3,4,5-tetrahydrodipicolinate</name>
        <dbReference type="ChEBI" id="CHEBI:16845"/>
    </ligand>
</feature>
<keyword evidence="6 13" id="KW-0560">Oxidoreductase</keyword>
<proteinExistence type="inferred from homology"/>
<dbReference type="CDD" id="cd02274">
    <property type="entry name" value="DHDPR_N"/>
    <property type="match status" value="1"/>
</dbReference>
<evidence type="ECO:0000256" key="9">
    <source>
        <dbReference type="ARBA" id="ARBA00037922"/>
    </source>
</evidence>
<dbReference type="STRING" id="1359163.NLO413_0404"/>
<dbReference type="InterPro" id="IPR022664">
    <property type="entry name" value="DapB_N_CS"/>
</dbReference>
<dbReference type="InterPro" id="IPR023940">
    <property type="entry name" value="DHDPR_bac"/>
</dbReference>
<dbReference type="RefSeq" id="WP_045808840.1">
    <property type="nucleotide sequence ID" value="NZ_LANX01000001.1"/>
</dbReference>
<dbReference type="GO" id="GO:0005737">
    <property type="term" value="C:cytoplasm"/>
    <property type="evidence" value="ECO:0007669"/>
    <property type="project" value="UniProtKB-SubCell"/>
</dbReference>
<dbReference type="EC" id="1.17.1.8" evidence="10 13"/>
<organism evidence="16 17">
    <name type="scientific">Candidatus Neoehrlichia procyonis str. RAC413</name>
    <dbReference type="NCBI Taxonomy" id="1359163"/>
    <lineage>
        <taxon>Bacteria</taxon>
        <taxon>Pseudomonadati</taxon>
        <taxon>Pseudomonadota</taxon>
        <taxon>Alphaproteobacteria</taxon>
        <taxon>Rickettsiales</taxon>
        <taxon>Anaplasmataceae</taxon>
        <taxon>Candidatus Neoehrlichia</taxon>
    </lineage>
</organism>
<dbReference type="EMBL" id="LANX01000001">
    <property type="protein sequence ID" value="KJV69030.1"/>
    <property type="molecule type" value="Genomic_DNA"/>
</dbReference>
<accession>A0A0F3NLV7</accession>
<keyword evidence="5 13" id="KW-0220">Diaminopimelate biosynthesis</keyword>
<dbReference type="NCBIfam" id="TIGR00036">
    <property type="entry name" value="dapB"/>
    <property type="match status" value="1"/>
</dbReference>
<keyword evidence="2 13" id="KW-0963">Cytoplasm</keyword>
<comment type="function">
    <text evidence="13">Catalyzes the conversion of 4-hydroxy-tetrahydrodipicolinate (HTPA) to tetrahydrodipicolinate.</text>
</comment>
<dbReference type="InterPro" id="IPR036291">
    <property type="entry name" value="NAD(P)-bd_dom_sf"/>
</dbReference>
<comment type="caution">
    <text evidence="16">The sequence shown here is derived from an EMBL/GenBank/DDBJ whole genome shotgun (WGS) entry which is preliminary data.</text>
</comment>
<feature type="binding site" evidence="13">
    <location>
        <position position="36"/>
    </location>
    <ligand>
        <name>NADP(+)</name>
        <dbReference type="ChEBI" id="CHEBI:58349"/>
    </ligand>
</feature>
<dbReference type="PROSITE" id="PS01298">
    <property type="entry name" value="DAPB"/>
    <property type="match status" value="1"/>
</dbReference>
<evidence type="ECO:0000313" key="17">
    <source>
        <dbReference type="Proteomes" id="UP000033562"/>
    </source>
</evidence>
<dbReference type="InterPro" id="IPR000846">
    <property type="entry name" value="DapB_N"/>
</dbReference>
<feature type="domain" description="Dihydrodipicolinate reductase C-terminal" evidence="15">
    <location>
        <begin position="125"/>
        <end position="258"/>
    </location>
</feature>
<evidence type="ECO:0000256" key="12">
    <source>
        <dbReference type="ARBA" id="ARBA00049396"/>
    </source>
</evidence>
<dbReference type="UniPathway" id="UPA00034">
    <property type="reaction ID" value="UER00018"/>
</dbReference>
<feature type="active site" description="Proton donor/acceptor" evidence="13">
    <location>
        <position position="151"/>
    </location>
</feature>
<evidence type="ECO:0000259" key="14">
    <source>
        <dbReference type="Pfam" id="PF01113"/>
    </source>
</evidence>
<name>A0A0F3NLV7_9RICK</name>
<keyword evidence="8 13" id="KW-0457">Lysine biosynthesis</keyword>
<keyword evidence="3 13" id="KW-0028">Amino-acid biosynthesis</keyword>
<evidence type="ECO:0000256" key="6">
    <source>
        <dbReference type="ARBA" id="ARBA00023002"/>
    </source>
</evidence>
<evidence type="ECO:0000256" key="4">
    <source>
        <dbReference type="ARBA" id="ARBA00022857"/>
    </source>
</evidence>
<evidence type="ECO:0000256" key="5">
    <source>
        <dbReference type="ARBA" id="ARBA00022915"/>
    </source>
</evidence>
<evidence type="ECO:0000256" key="11">
    <source>
        <dbReference type="ARBA" id="ARBA00049080"/>
    </source>
</evidence>
<comment type="subunit">
    <text evidence="13">Homotetramer.</text>
</comment>
<dbReference type="SUPFAM" id="SSF55347">
    <property type="entry name" value="Glyceraldehyde-3-phosphate dehydrogenase-like, C-terminal domain"/>
    <property type="match status" value="1"/>
</dbReference>
<evidence type="ECO:0000256" key="13">
    <source>
        <dbReference type="HAMAP-Rule" id="MF_00102"/>
    </source>
</evidence>
<comment type="similarity">
    <text evidence="1 13">Belongs to the DapB family.</text>
</comment>
<evidence type="ECO:0000256" key="3">
    <source>
        <dbReference type="ARBA" id="ARBA00022605"/>
    </source>
</evidence>
<reference evidence="16 17" key="1">
    <citation type="submission" date="2015-02" db="EMBL/GenBank/DDBJ databases">
        <title>Genome Sequencing of Rickettsiales.</title>
        <authorList>
            <person name="Daugherty S.C."/>
            <person name="Su Q."/>
            <person name="Abolude K."/>
            <person name="Beier-Sexton M."/>
            <person name="Carlyon J.A."/>
            <person name="Carter R."/>
            <person name="Day N.P."/>
            <person name="Dumler S.J."/>
            <person name="Dyachenko V."/>
            <person name="Godinez A."/>
            <person name="Kurtti T.J."/>
            <person name="Lichay M."/>
            <person name="Mullins K.E."/>
            <person name="Ott S."/>
            <person name="Pappas-Brown V."/>
            <person name="Paris D.H."/>
            <person name="Patel P."/>
            <person name="Richards A.L."/>
            <person name="Sadzewicz L."/>
            <person name="Sears K."/>
            <person name="Seidman D."/>
            <person name="Sengamalay N."/>
            <person name="Stenos J."/>
            <person name="Tallon L.J."/>
            <person name="Vincent G."/>
            <person name="Fraser C.M."/>
            <person name="Munderloh U."/>
            <person name="Dunning-Hotopp J.C."/>
        </authorList>
    </citation>
    <scope>NUCLEOTIDE SEQUENCE [LARGE SCALE GENOMIC DNA]</scope>
    <source>
        <strain evidence="16 17">RAC413</strain>
    </source>
</reference>
<dbReference type="PANTHER" id="PTHR20836">
    <property type="entry name" value="DIHYDRODIPICOLINATE REDUCTASE"/>
    <property type="match status" value="1"/>
</dbReference>
<comment type="subcellular location">
    <subcellularLocation>
        <location evidence="13">Cytoplasm</location>
    </subcellularLocation>
</comment>
<feature type="binding site" evidence="13">
    <location>
        <begin position="119"/>
        <end position="122"/>
    </location>
    <ligand>
        <name>NAD(+)</name>
        <dbReference type="ChEBI" id="CHEBI:57540"/>
    </ligand>
</feature>
<dbReference type="GO" id="GO:0009089">
    <property type="term" value="P:lysine biosynthetic process via diaminopimelate"/>
    <property type="evidence" value="ECO:0007669"/>
    <property type="project" value="UniProtKB-UniRule"/>
</dbReference>
<dbReference type="GO" id="GO:0008839">
    <property type="term" value="F:4-hydroxy-tetrahydrodipicolinate reductase"/>
    <property type="evidence" value="ECO:0007669"/>
    <property type="project" value="UniProtKB-UniRule"/>
</dbReference>
<gene>
    <name evidence="13 16" type="primary">dapB</name>
    <name evidence="16" type="ORF">NLO413_0404</name>
</gene>
<dbReference type="SUPFAM" id="SSF51735">
    <property type="entry name" value="NAD(P)-binding Rossmann-fold domains"/>
    <property type="match status" value="1"/>
</dbReference>
<dbReference type="Pfam" id="PF01113">
    <property type="entry name" value="DapB_N"/>
    <property type="match status" value="1"/>
</dbReference>
<comment type="catalytic activity">
    <reaction evidence="12 13">
        <text>(S)-2,3,4,5-tetrahydrodipicolinate + NAD(+) + H2O = (2S,4S)-4-hydroxy-2,3,4,5-tetrahydrodipicolinate + NADH + H(+)</text>
        <dbReference type="Rhea" id="RHEA:35323"/>
        <dbReference type="ChEBI" id="CHEBI:15377"/>
        <dbReference type="ChEBI" id="CHEBI:15378"/>
        <dbReference type="ChEBI" id="CHEBI:16845"/>
        <dbReference type="ChEBI" id="CHEBI:57540"/>
        <dbReference type="ChEBI" id="CHEBI:57945"/>
        <dbReference type="ChEBI" id="CHEBI:67139"/>
        <dbReference type="EC" id="1.17.1.8"/>
    </reaction>
</comment>
<comment type="pathway">
    <text evidence="9 13">Amino-acid biosynthesis; L-lysine biosynthesis via DAP pathway; (S)-tetrahydrodipicolinate from L-aspartate: step 4/4.</text>
</comment>
<evidence type="ECO:0000256" key="2">
    <source>
        <dbReference type="ARBA" id="ARBA00022490"/>
    </source>
</evidence>
<keyword evidence="7 13" id="KW-0520">NAD</keyword>
<dbReference type="GO" id="GO:0019877">
    <property type="term" value="P:diaminopimelate biosynthetic process"/>
    <property type="evidence" value="ECO:0007669"/>
    <property type="project" value="UniProtKB-UniRule"/>
</dbReference>
<dbReference type="Gene3D" id="3.30.360.10">
    <property type="entry name" value="Dihydrodipicolinate Reductase, domain 2"/>
    <property type="match status" value="1"/>
</dbReference>
<dbReference type="GO" id="GO:0050661">
    <property type="term" value="F:NADP binding"/>
    <property type="evidence" value="ECO:0007669"/>
    <property type="project" value="UniProtKB-UniRule"/>
</dbReference>
<protein>
    <recommendedName>
        <fullName evidence="10 13">4-hydroxy-tetrahydrodipicolinate reductase</fullName>
        <shortName evidence="13">HTPA reductase</shortName>
        <ecNumber evidence="10 13">1.17.1.8</ecNumber>
    </recommendedName>
</protein>
<dbReference type="PIRSF" id="PIRSF000161">
    <property type="entry name" value="DHPR"/>
    <property type="match status" value="1"/>
</dbReference>
<comment type="caution">
    <text evidence="13">Was originally thought to be a dihydrodipicolinate reductase (DHDPR), catalyzing the conversion of dihydrodipicolinate to tetrahydrodipicolinate. However, it was shown in E.coli that the substrate of the enzymatic reaction is not dihydrodipicolinate (DHDP) but in fact (2S,4S)-4-hydroxy-2,3,4,5-tetrahydrodipicolinic acid (HTPA), the product released by the DapA-catalyzed reaction.</text>
</comment>
<dbReference type="OrthoDB" id="9790352at2"/>
<feature type="binding site" evidence="13">
    <location>
        <begin position="161"/>
        <end position="162"/>
    </location>
    <ligand>
        <name>(S)-2,3,4,5-tetrahydrodipicolinate</name>
        <dbReference type="ChEBI" id="CHEBI:16845"/>
    </ligand>
</feature>
<feature type="binding site" evidence="13">
    <location>
        <begin position="9"/>
        <end position="14"/>
    </location>
    <ligand>
        <name>NAD(+)</name>
        <dbReference type="ChEBI" id="CHEBI:57540"/>
    </ligand>
</feature>
<evidence type="ECO:0000256" key="7">
    <source>
        <dbReference type="ARBA" id="ARBA00023027"/>
    </source>
</evidence>
<comment type="catalytic activity">
    <reaction evidence="11 13">
        <text>(S)-2,3,4,5-tetrahydrodipicolinate + NADP(+) + H2O = (2S,4S)-4-hydroxy-2,3,4,5-tetrahydrodipicolinate + NADPH + H(+)</text>
        <dbReference type="Rhea" id="RHEA:35331"/>
        <dbReference type="ChEBI" id="CHEBI:15377"/>
        <dbReference type="ChEBI" id="CHEBI:15378"/>
        <dbReference type="ChEBI" id="CHEBI:16845"/>
        <dbReference type="ChEBI" id="CHEBI:57783"/>
        <dbReference type="ChEBI" id="CHEBI:58349"/>
        <dbReference type="ChEBI" id="CHEBI:67139"/>
        <dbReference type="EC" id="1.17.1.8"/>
    </reaction>
</comment>
<dbReference type="Gene3D" id="3.40.50.720">
    <property type="entry name" value="NAD(P)-binding Rossmann-like Domain"/>
    <property type="match status" value="1"/>
</dbReference>
<dbReference type="InterPro" id="IPR022663">
    <property type="entry name" value="DapB_C"/>
</dbReference>
<dbReference type="Proteomes" id="UP000033562">
    <property type="component" value="Unassembled WGS sequence"/>
</dbReference>
<feature type="domain" description="Dihydrodipicolinate reductase N-terminal" evidence="14">
    <location>
        <begin position="3"/>
        <end position="122"/>
    </location>
</feature>
<keyword evidence="17" id="KW-1185">Reference proteome</keyword>
<dbReference type="HAMAP" id="MF_00102">
    <property type="entry name" value="DapB"/>
    <property type="match status" value="1"/>
</dbReference>
<dbReference type="Pfam" id="PF05173">
    <property type="entry name" value="DapB_C"/>
    <property type="match status" value="1"/>
</dbReference>
<feature type="binding site" evidence="13">
    <location>
        <begin position="98"/>
        <end position="100"/>
    </location>
    <ligand>
        <name>NAD(+)</name>
        <dbReference type="ChEBI" id="CHEBI:57540"/>
    </ligand>
</feature>
<dbReference type="PANTHER" id="PTHR20836:SF0">
    <property type="entry name" value="4-HYDROXY-TETRAHYDRODIPICOLINATE REDUCTASE 1, CHLOROPLASTIC-RELATED"/>
    <property type="match status" value="1"/>
</dbReference>
<dbReference type="PATRIC" id="fig|1359163.3.peg.394"/>
<dbReference type="AlphaFoldDB" id="A0A0F3NLV7"/>